<evidence type="ECO:0000259" key="3">
    <source>
        <dbReference type="Pfam" id="PF17293"/>
    </source>
</evidence>
<dbReference type="EMBL" id="QICL01000049">
    <property type="protein sequence ID" value="PXV58405.1"/>
    <property type="molecule type" value="Genomic_DNA"/>
</dbReference>
<evidence type="ECO:0000313" key="5">
    <source>
        <dbReference type="Proteomes" id="UP000247973"/>
    </source>
</evidence>
<feature type="domain" description="Phage integrase SAM-like" evidence="2">
    <location>
        <begin position="109"/>
        <end position="210"/>
    </location>
</feature>
<evidence type="ECO:0000256" key="1">
    <source>
        <dbReference type="ARBA" id="ARBA00023125"/>
    </source>
</evidence>
<dbReference type="Pfam" id="PF13102">
    <property type="entry name" value="Phage_int_SAM_5"/>
    <property type="match status" value="1"/>
</dbReference>
<dbReference type="Gene3D" id="1.10.150.130">
    <property type="match status" value="1"/>
</dbReference>
<dbReference type="RefSeq" id="WP_170120118.1">
    <property type="nucleotide sequence ID" value="NZ_QICL01000049.1"/>
</dbReference>
<dbReference type="Proteomes" id="UP000247973">
    <property type="component" value="Unassembled WGS sequence"/>
</dbReference>
<accession>A0A2V3PJF3</accession>
<dbReference type="InterPro" id="IPR011010">
    <property type="entry name" value="DNA_brk_join_enz"/>
</dbReference>
<dbReference type="InterPro" id="IPR025269">
    <property type="entry name" value="SAM-like_dom"/>
</dbReference>
<keyword evidence="1" id="KW-0238">DNA-binding</keyword>
<dbReference type="GO" id="GO:0003677">
    <property type="term" value="F:DNA binding"/>
    <property type="evidence" value="ECO:0007669"/>
    <property type="project" value="UniProtKB-KW"/>
</dbReference>
<reference evidence="4 5" key="1">
    <citation type="submission" date="2018-03" db="EMBL/GenBank/DDBJ databases">
        <title>Genomic Encyclopedia of Archaeal and Bacterial Type Strains, Phase II (KMG-II): from individual species to whole genera.</title>
        <authorList>
            <person name="Goeker M."/>
        </authorList>
    </citation>
    <scope>NUCLEOTIDE SEQUENCE [LARGE SCALE GENOMIC DNA]</scope>
    <source>
        <strain evidence="4 5">DSM 100214</strain>
    </source>
</reference>
<dbReference type="Pfam" id="PF17293">
    <property type="entry name" value="Arm-DNA-bind_5"/>
    <property type="match status" value="1"/>
</dbReference>
<name>A0A2V3PJF3_9BACT</name>
<organism evidence="4 5">
    <name type="scientific">Dysgonomonas alginatilytica</name>
    <dbReference type="NCBI Taxonomy" id="1605892"/>
    <lineage>
        <taxon>Bacteria</taxon>
        <taxon>Pseudomonadati</taxon>
        <taxon>Bacteroidota</taxon>
        <taxon>Bacteroidia</taxon>
        <taxon>Bacteroidales</taxon>
        <taxon>Dysgonomonadaceae</taxon>
        <taxon>Dysgonomonas</taxon>
    </lineage>
</organism>
<dbReference type="AlphaFoldDB" id="A0A2V3PJF3"/>
<proteinExistence type="predicted"/>
<feature type="domain" description="Arm DNA-binding" evidence="3">
    <location>
        <begin position="9"/>
        <end position="96"/>
    </location>
</feature>
<gene>
    <name evidence="4" type="ORF">CLV62_14914</name>
</gene>
<dbReference type="InterPro" id="IPR010998">
    <property type="entry name" value="Integrase_recombinase_N"/>
</dbReference>
<dbReference type="InterPro" id="IPR035386">
    <property type="entry name" value="Arm-DNA-bind_5"/>
</dbReference>
<evidence type="ECO:0000259" key="2">
    <source>
        <dbReference type="Pfam" id="PF13102"/>
    </source>
</evidence>
<sequence length="303" mass="34662">MNDELKVLFYLKKNVKTKNVLCPVMGRITIGKSIAQFSCKLDADANLWDSRSGRLSGKSQPAQSVNRKIENLSQLIHRRYRELTTSQKEVSAKDVKEAMQGIATSQETLLDYYAKSNELFLKRTGIDRSINTYMAYADAKKCVQSFIRYKYGLSDFFLKSLTYSFIEEYGTYLRIEKKYKPNTVLNLVVSLRHVVRMAVHKGVINRDPFDGYVAKGSKAKPKSLTQSELEQVMAIKLQTKKQNISRDMFLFAAFTGLAFIDVKNLRQKHLVTMEDKSQWIHTHRQKTGTAFITGAGNQRGRSN</sequence>
<keyword evidence="5" id="KW-1185">Reference proteome</keyword>
<dbReference type="SUPFAM" id="SSF56349">
    <property type="entry name" value="DNA breaking-rejoining enzymes"/>
    <property type="match status" value="1"/>
</dbReference>
<protein>
    <submittedName>
        <fullName evidence="4">Integrase-like protein</fullName>
    </submittedName>
</protein>
<comment type="caution">
    <text evidence="4">The sequence shown here is derived from an EMBL/GenBank/DDBJ whole genome shotgun (WGS) entry which is preliminary data.</text>
</comment>
<evidence type="ECO:0000313" key="4">
    <source>
        <dbReference type="EMBL" id="PXV58405.1"/>
    </source>
</evidence>